<proteinExistence type="predicted"/>
<reference evidence="1 2" key="1">
    <citation type="submission" date="2020-03" db="EMBL/GenBank/DDBJ databases">
        <title>Complete genome sequence of Shewanella sp.</title>
        <authorList>
            <person name="Kim Y.-S."/>
            <person name="Kim S.-J."/>
            <person name="Jung H.-K."/>
            <person name="Kim K.-H."/>
        </authorList>
    </citation>
    <scope>NUCLEOTIDE SEQUENCE [LARGE SCALE GENOMIC DNA]</scope>
    <source>
        <strain evidence="1 2">PN3F2</strain>
    </source>
</reference>
<dbReference type="KEGG" id="saes:HBH39_12460"/>
<keyword evidence="2" id="KW-1185">Reference proteome</keyword>
<accession>A0A6G9QQZ3</accession>
<organism evidence="1 2">
    <name type="scientific">Shewanella aestuarii</name>
    <dbReference type="NCBI Taxonomy" id="1028752"/>
    <lineage>
        <taxon>Bacteria</taxon>
        <taxon>Pseudomonadati</taxon>
        <taxon>Pseudomonadota</taxon>
        <taxon>Gammaproteobacteria</taxon>
        <taxon>Alteromonadales</taxon>
        <taxon>Shewanellaceae</taxon>
        <taxon>Shewanella</taxon>
    </lineage>
</organism>
<dbReference type="NCBIfam" id="NF038109">
    <property type="entry name" value="tapY2_fam"/>
    <property type="match status" value="1"/>
</dbReference>
<dbReference type="AlphaFoldDB" id="A0A6G9QQZ3"/>
<evidence type="ECO:0000313" key="1">
    <source>
        <dbReference type="EMBL" id="QIR16221.1"/>
    </source>
</evidence>
<dbReference type="Proteomes" id="UP000502608">
    <property type="component" value="Chromosome"/>
</dbReference>
<evidence type="ECO:0000313" key="2">
    <source>
        <dbReference type="Proteomes" id="UP000502608"/>
    </source>
</evidence>
<dbReference type="EMBL" id="CP050313">
    <property type="protein sequence ID" value="QIR16221.1"/>
    <property type="molecule type" value="Genomic_DNA"/>
</dbReference>
<protein>
    <submittedName>
        <fullName evidence="1">Uncharacterized protein</fullName>
    </submittedName>
</protein>
<sequence length="86" mass="9777">MCFALNAQANNSKEEYKCLLETTTGSQIGFYNWKRNQVKSKSQLLVAKKIKSDKKNAYIKDVIECVPLNEDFSSADAKRIDKATVR</sequence>
<dbReference type="InterPro" id="IPR049848">
    <property type="entry name" value="TapY2-like"/>
</dbReference>
<name>A0A6G9QQZ3_9GAMM</name>
<gene>
    <name evidence="1" type="ORF">HBH39_12460</name>
</gene>